<protein>
    <recommendedName>
        <fullName evidence="3">CCHC-type domain-containing protein</fullName>
    </recommendedName>
</protein>
<dbReference type="Pfam" id="PF13966">
    <property type="entry name" value="zf-RVT"/>
    <property type="match status" value="1"/>
</dbReference>
<feature type="domain" description="CCHC-type" evidence="3">
    <location>
        <begin position="208"/>
        <end position="221"/>
    </location>
</feature>
<dbReference type="GO" id="GO:0008270">
    <property type="term" value="F:zinc ion binding"/>
    <property type="evidence" value="ECO:0007669"/>
    <property type="project" value="UniProtKB-KW"/>
</dbReference>
<dbReference type="EMBL" id="OIVN01006422">
    <property type="protein sequence ID" value="SPD32797.1"/>
    <property type="molecule type" value="Genomic_DNA"/>
</dbReference>
<evidence type="ECO:0000259" key="3">
    <source>
        <dbReference type="PROSITE" id="PS50158"/>
    </source>
</evidence>
<reference evidence="4" key="1">
    <citation type="submission" date="2018-02" db="EMBL/GenBank/DDBJ databases">
        <authorList>
            <person name="Cohen D.B."/>
            <person name="Kent A.D."/>
        </authorList>
    </citation>
    <scope>NUCLEOTIDE SEQUENCE</scope>
</reference>
<evidence type="ECO:0000313" key="4">
    <source>
        <dbReference type="EMBL" id="SPD32797.1"/>
    </source>
</evidence>
<keyword evidence="1" id="KW-0479">Metal-binding</keyword>
<dbReference type="InterPro" id="IPR026960">
    <property type="entry name" value="RVT-Znf"/>
</dbReference>
<dbReference type="PANTHER" id="PTHR31286:SF167">
    <property type="entry name" value="OS09G0268800 PROTEIN"/>
    <property type="match status" value="1"/>
</dbReference>
<proteinExistence type="predicted"/>
<dbReference type="GO" id="GO:0003676">
    <property type="term" value="F:nucleic acid binding"/>
    <property type="evidence" value="ECO:0007669"/>
    <property type="project" value="InterPro"/>
</dbReference>
<dbReference type="Pfam" id="PF14392">
    <property type="entry name" value="zf-CCHC_4"/>
    <property type="match status" value="1"/>
</dbReference>
<dbReference type="AlphaFoldDB" id="A0A2N9J5S8"/>
<organism evidence="4">
    <name type="scientific">Fagus sylvatica</name>
    <name type="common">Beechnut</name>
    <dbReference type="NCBI Taxonomy" id="28930"/>
    <lineage>
        <taxon>Eukaryota</taxon>
        <taxon>Viridiplantae</taxon>
        <taxon>Streptophyta</taxon>
        <taxon>Embryophyta</taxon>
        <taxon>Tracheophyta</taxon>
        <taxon>Spermatophyta</taxon>
        <taxon>Magnoliopsida</taxon>
        <taxon>eudicotyledons</taxon>
        <taxon>Gunneridae</taxon>
        <taxon>Pentapetalae</taxon>
        <taxon>rosids</taxon>
        <taxon>fabids</taxon>
        <taxon>Fagales</taxon>
        <taxon>Fagaceae</taxon>
        <taxon>Fagus</taxon>
    </lineage>
</organism>
<name>A0A2N9J5S8_FAGSY</name>
<sequence length="819" mass="92124">MAEELAEKCIRMRLSEPERSNLRLRTGKIQQSKTEAKFSLLFRLLTSRPFNGEAFKATVRNLWASTGGITVRDIEDNLFLAVFNRRDDMERVIIQSPWTFDKKLIQMIRFEADMQPTDVKFRYSAFWIRIYNLPILSMVKEVGEDIGNNIGHLVEVDVLENGIGWGRFLRIRVEIDVTKPLLRGKILEGEDGKPFWVDFRYEHLPIFCYRCGRIGHSGNECVEGRRSGGDQMVSTDRFGSWLRAVPMRGGKPSRRSIETVQSDDDLEGSPSQGGDGDAEGDLQAVEAMGANSGNVEGAVEEESSVPRITDLLAQRDSRDVMEGVASGKEILIKAVIQAIPIYAMSCFKLPLGLFSEISSMAMKYWWGQRGMERKVHWLSKQQLYHAKDRGAKQVLVEGLIWRVGTGENIKIWKDSWLMGSPCPKILSAPRVLDANATVAELINHEQGCWNSILIDQIFLPSDAEKIKQIPLSSRRPQDKLIWAGNRRGVFSVKNAYWSLLQKTNVITESSSAGSLTKFWNGVWSAKVQQKIRNFIWRACRNILPTQTKLFDKKISSSFSCQWCEDEPETGDHILWRCDFAQRVWSVCSVPIPTGVDANGSFSDFLDRCLRDLGSPEIEIIMTVAWMLWVARNELMWEGIHSNVDDICTRASVVALEFLDLGGCESINLELNESSESWRPPQQGSYKLSIACHFRPDSAHVGVGILLRDHEGIVVVASGFVLQKYDDHLINFGLAVSYALQLAYETGFTDLLHMGPPCLAPSGVVIDDIHAWCGSFTNTQFVFISNACNKASFALATEAASSLLDQVWLEECPPCILPFV</sequence>
<evidence type="ECO:0000256" key="1">
    <source>
        <dbReference type="PROSITE-ProRule" id="PRU00047"/>
    </source>
</evidence>
<dbReference type="PROSITE" id="PS50158">
    <property type="entry name" value="ZF_CCHC"/>
    <property type="match status" value="1"/>
</dbReference>
<dbReference type="InterPro" id="IPR001878">
    <property type="entry name" value="Znf_CCHC"/>
</dbReference>
<dbReference type="InterPro" id="IPR025836">
    <property type="entry name" value="Zn_knuckle_CX2CX4HX4C"/>
</dbReference>
<feature type="region of interest" description="Disordered" evidence="2">
    <location>
        <begin position="245"/>
        <end position="279"/>
    </location>
</feature>
<dbReference type="Pfam" id="PF14111">
    <property type="entry name" value="DUF4283"/>
    <property type="match status" value="1"/>
</dbReference>
<evidence type="ECO:0000256" key="2">
    <source>
        <dbReference type="SAM" id="MobiDB-lite"/>
    </source>
</evidence>
<accession>A0A2N9J5S8</accession>
<dbReference type="InterPro" id="IPR040256">
    <property type="entry name" value="At4g02000-like"/>
</dbReference>
<dbReference type="InterPro" id="IPR025558">
    <property type="entry name" value="DUF4283"/>
</dbReference>
<keyword evidence="1" id="KW-0863">Zinc-finger</keyword>
<keyword evidence="1" id="KW-0862">Zinc</keyword>
<gene>
    <name evidence="4" type="ORF">FSB_LOCUS60679</name>
</gene>
<dbReference type="PANTHER" id="PTHR31286">
    <property type="entry name" value="GLYCINE-RICH CELL WALL STRUCTURAL PROTEIN 1.8-LIKE"/>
    <property type="match status" value="1"/>
</dbReference>